<dbReference type="GO" id="GO:0005737">
    <property type="term" value="C:cytoplasm"/>
    <property type="evidence" value="ECO:0007669"/>
    <property type="project" value="TreeGrafter"/>
</dbReference>
<dbReference type="Proteomes" id="UP000236291">
    <property type="component" value="Unassembled WGS sequence"/>
</dbReference>
<reference evidence="2 3" key="1">
    <citation type="journal article" date="2014" name="Am. J. Bot.">
        <title>Genome assembly and annotation for red clover (Trifolium pratense; Fabaceae).</title>
        <authorList>
            <person name="Istvanek J."/>
            <person name="Jaros M."/>
            <person name="Krenek A."/>
            <person name="Repkova J."/>
        </authorList>
    </citation>
    <scope>NUCLEOTIDE SEQUENCE [LARGE SCALE GENOMIC DNA]</scope>
    <source>
        <strain evidence="3">cv. Tatra</strain>
        <tissue evidence="2">Young leaves</tissue>
    </source>
</reference>
<reference evidence="2 3" key="2">
    <citation type="journal article" date="2017" name="Front. Plant Sci.">
        <title>Gene Classification and Mining of Molecular Markers Useful in Red Clover (Trifolium pratense) Breeding.</title>
        <authorList>
            <person name="Istvanek J."/>
            <person name="Dluhosova J."/>
            <person name="Dluhos P."/>
            <person name="Patkova L."/>
            <person name="Nedelnik J."/>
            <person name="Repkova J."/>
        </authorList>
    </citation>
    <scope>NUCLEOTIDE SEQUENCE [LARGE SCALE GENOMIC DNA]</scope>
    <source>
        <strain evidence="3">cv. Tatra</strain>
        <tissue evidence="2">Young leaves</tissue>
    </source>
</reference>
<evidence type="ECO:0000313" key="3">
    <source>
        <dbReference type="Proteomes" id="UP000236291"/>
    </source>
</evidence>
<dbReference type="PANTHER" id="PTHR48104:SF30">
    <property type="entry name" value="METACASPASE-1"/>
    <property type="match status" value="1"/>
</dbReference>
<organism evidence="2 3">
    <name type="scientific">Trifolium pratense</name>
    <name type="common">Red clover</name>
    <dbReference type="NCBI Taxonomy" id="57577"/>
    <lineage>
        <taxon>Eukaryota</taxon>
        <taxon>Viridiplantae</taxon>
        <taxon>Streptophyta</taxon>
        <taxon>Embryophyta</taxon>
        <taxon>Tracheophyta</taxon>
        <taxon>Spermatophyta</taxon>
        <taxon>Magnoliopsida</taxon>
        <taxon>eudicotyledons</taxon>
        <taxon>Gunneridae</taxon>
        <taxon>Pentapetalae</taxon>
        <taxon>rosids</taxon>
        <taxon>fabids</taxon>
        <taxon>Fabales</taxon>
        <taxon>Fabaceae</taxon>
        <taxon>Papilionoideae</taxon>
        <taxon>50 kb inversion clade</taxon>
        <taxon>NPAAA clade</taxon>
        <taxon>Hologalegina</taxon>
        <taxon>IRL clade</taxon>
        <taxon>Trifolieae</taxon>
        <taxon>Trifolium</taxon>
    </lineage>
</organism>
<dbReference type="PANTHER" id="PTHR48104">
    <property type="entry name" value="METACASPASE-4"/>
    <property type="match status" value="1"/>
</dbReference>
<dbReference type="AlphaFoldDB" id="A0A2K3NF52"/>
<dbReference type="EMBL" id="ASHM01020397">
    <property type="protein sequence ID" value="PNY01665.1"/>
    <property type="molecule type" value="Genomic_DNA"/>
</dbReference>
<evidence type="ECO:0000313" key="2">
    <source>
        <dbReference type="EMBL" id="PNY01665.1"/>
    </source>
</evidence>
<sequence>MEQKRLQLTPLSIKVLLVALAYPSYEDDCLVSSIPSLALFREHLIGGFGCKPNEIKFLTDYIADVPTSSSDTFVEKLQNHDHIMQILGTMAEGAKQGDKLIFFFSGHGLKIDEEYCMDLGPDQDGNLEQLYGDEIDDIMENIPDGATFHPFYDCCHSAGIPLGIPKQYPIPTSTYVKNHNQIAFTAVDDTEGIAYGSKIRELGCWCSYLVYAMHKVLIMLEGNVVNIEMADLMNSELAEKEAYRLEIQSEEEADRREEQGVNNDYSQYPALYCAESHCYSKFLGGC</sequence>
<comment type="caution">
    <text evidence="2">The sequence shown here is derived from an EMBL/GenBank/DDBJ whole genome shotgun (WGS) entry which is preliminary data.</text>
</comment>
<proteinExistence type="inferred from homology"/>
<evidence type="ECO:0000256" key="1">
    <source>
        <dbReference type="ARBA" id="ARBA00009005"/>
    </source>
</evidence>
<name>A0A2K3NF52_TRIPR</name>
<gene>
    <name evidence="2" type="ORF">L195_g024966</name>
</gene>
<dbReference type="Gene3D" id="3.40.50.1460">
    <property type="match status" value="1"/>
</dbReference>
<dbReference type="ExpressionAtlas" id="A0A2K3NF52">
    <property type="expression patterns" value="baseline"/>
</dbReference>
<accession>A0A2K3NF52</accession>
<dbReference type="InterPro" id="IPR050452">
    <property type="entry name" value="Metacaspase"/>
</dbReference>
<protein>
    <submittedName>
        <fullName evidence="2">Metacaspase type ii</fullName>
    </submittedName>
</protein>
<dbReference type="GO" id="GO:0006508">
    <property type="term" value="P:proteolysis"/>
    <property type="evidence" value="ECO:0007669"/>
    <property type="project" value="TreeGrafter"/>
</dbReference>
<comment type="similarity">
    <text evidence="1">Belongs to the peptidase C14B family.</text>
</comment>
<dbReference type="GO" id="GO:0004197">
    <property type="term" value="F:cysteine-type endopeptidase activity"/>
    <property type="evidence" value="ECO:0007669"/>
    <property type="project" value="TreeGrafter"/>
</dbReference>